<sequence>MTLPCSMLLRQHILRPPPMVPLGGSSEVPARIIRDAEPLSQQLATSKYGVSTTAVCTGGPVFSAVIAPGCSGFSHVLPTYVMQATSLLADEVDHFVLRATGSLYLTLPSTVASELPEIRGFQDDAILWVKTVNALGTRYAWPDCQQWLLAIDRLRDAAKSCAQLRRRAATVLASMVTHTDFCFSAAFAGQFCPHCQLKLSRGCQRGGTLSRHNTAALYHPPISR</sequence>
<protein>
    <submittedName>
        <fullName evidence="1">Uncharacterized protein</fullName>
    </submittedName>
</protein>
<name>A0A9J6CZG0_RHIMP</name>
<organism evidence="1 2">
    <name type="scientific">Rhipicephalus microplus</name>
    <name type="common">Cattle tick</name>
    <name type="synonym">Boophilus microplus</name>
    <dbReference type="NCBI Taxonomy" id="6941"/>
    <lineage>
        <taxon>Eukaryota</taxon>
        <taxon>Metazoa</taxon>
        <taxon>Ecdysozoa</taxon>
        <taxon>Arthropoda</taxon>
        <taxon>Chelicerata</taxon>
        <taxon>Arachnida</taxon>
        <taxon>Acari</taxon>
        <taxon>Parasitiformes</taxon>
        <taxon>Ixodida</taxon>
        <taxon>Ixodoidea</taxon>
        <taxon>Ixodidae</taxon>
        <taxon>Rhipicephalinae</taxon>
        <taxon>Rhipicephalus</taxon>
        <taxon>Boophilus</taxon>
    </lineage>
</organism>
<dbReference type="AlphaFoldDB" id="A0A9J6CZG0"/>
<accession>A0A9J6CZG0</accession>
<evidence type="ECO:0000313" key="1">
    <source>
        <dbReference type="EMBL" id="KAH7964008.1"/>
    </source>
</evidence>
<proteinExistence type="predicted"/>
<keyword evidence="2" id="KW-1185">Reference proteome</keyword>
<dbReference type="EMBL" id="JABSTU010004346">
    <property type="protein sequence ID" value="KAH7964008.1"/>
    <property type="molecule type" value="Genomic_DNA"/>
</dbReference>
<reference evidence="1" key="1">
    <citation type="journal article" date="2020" name="Cell">
        <title>Large-Scale Comparative Analyses of Tick Genomes Elucidate Their Genetic Diversity and Vector Capacities.</title>
        <authorList>
            <consortium name="Tick Genome and Microbiome Consortium (TIGMIC)"/>
            <person name="Jia N."/>
            <person name="Wang J."/>
            <person name="Shi W."/>
            <person name="Du L."/>
            <person name="Sun Y."/>
            <person name="Zhan W."/>
            <person name="Jiang J.F."/>
            <person name="Wang Q."/>
            <person name="Zhang B."/>
            <person name="Ji P."/>
            <person name="Bell-Sakyi L."/>
            <person name="Cui X.M."/>
            <person name="Yuan T.T."/>
            <person name="Jiang B.G."/>
            <person name="Yang W.F."/>
            <person name="Lam T.T."/>
            <person name="Chang Q.C."/>
            <person name="Ding S.J."/>
            <person name="Wang X.J."/>
            <person name="Zhu J.G."/>
            <person name="Ruan X.D."/>
            <person name="Zhao L."/>
            <person name="Wei J.T."/>
            <person name="Ye R.Z."/>
            <person name="Que T.C."/>
            <person name="Du C.H."/>
            <person name="Zhou Y.H."/>
            <person name="Cheng J.X."/>
            <person name="Dai P.F."/>
            <person name="Guo W.B."/>
            <person name="Han X.H."/>
            <person name="Huang E.J."/>
            <person name="Li L.F."/>
            <person name="Wei W."/>
            <person name="Gao Y.C."/>
            <person name="Liu J.Z."/>
            <person name="Shao H.Z."/>
            <person name="Wang X."/>
            <person name="Wang C.C."/>
            <person name="Yang T.C."/>
            <person name="Huo Q.B."/>
            <person name="Li W."/>
            <person name="Chen H.Y."/>
            <person name="Chen S.E."/>
            <person name="Zhou L.G."/>
            <person name="Ni X.B."/>
            <person name="Tian J.H."/>
            <person name="Sheng Y."/>
            <person name="Liu T."/>
            <person name="Pan Y.S."/>
            <person name="Xia L.Y."/>
            <person name="Li J."/>
            <person name="Zhao F."/>
            <person name="Cao W.C."/>
        </authorList>
    </citation>
    <scope>NUCLEOTIDE SEQUENCE</scope>
    <source>
        <strain evidence="1">Rmic-2018</strain>
    </source>
</reference>
<evidence type="ECO:0000313" key="2">
    <source>
        <dbReference type="Proteomes" id="UP000821866"/>
    </source>
</evidence>
<gene>
    <name evidence="1" type="ORF">HPB51_027753</name>
</gene>
<reference evidence="1" key="2">
    <citation type="submission" date="2021-09" db="EMBL/GenBank/DDBJ databases">
        <authorList>
            <person name="Jia N."/>
            <person name="Wang J."/>
            <person name="Shi W."/>
            <person name="Du L."/>
            <person name="Sun Y."/>
            <person name="Zhan W."/>
            <person name="Jiang J."/>
            <person name="Wang Q."/>
            <person name="Zhang B."/>
            <person name="Ji P."/>
            <person name="Sakyi L.B."/>
            <person name="Cui X."/>
            <person name="Yuan T."/>
            <person name="Jiang B."/>
            <person name="Yang W."/>
            <person name="Lam T.T.-Y."/>
            <person name="Chang Q."/>
            <person name="Ding S."/>
            <person name="Wang X."/>
            <person name="Zhu J."/>
            <person name="Ruan X."/>
            <person name="Zhao L."/>
            <person name="Wei J."/>
            <person name="Que T."/>
            <person name="Du C."/>
            <person name="Cheng J."/>
            <person name="Dai P."/>
            <person name="Han X."/>
            <person name="Huang E."/>
            <person name="Gao Y."/>
            <person name="Liu J."/>
            <person name="Shao H."/>
            <person name="Ye R."/>
            <person name="Li L."/>
            <person name="Wei W."/>
            <person name="Wang X."/>
            <person name="Wang C."/>
            <person name="Huo Q."/>
            <person name="Li W."/>
            <person name="Guo W."/>
            <person name="Chen H."/>
            <person name="Chen S."/>
            <person name="Zhou L."/>
            <person name="Zhou L."/>
            <person name="Ni X."/>
            <person name="Tian J."/>
            <person name="Zhou Y."/>
            <person name="Sheng Y."/>
            <person name="Liu T."/>
            <person name="Pan Y."/>
            <person name="Xia L."/>
            <person name="Li J."/>
            <person name="Zhao F."/>
            <person name="Cao W."/>
        </authorList>
    </citation>
    <scope>NUCLEOTIDE SEQUENCE</scope>
    <source>
        <strain evidence="1">Rmic-2018</strain>
        <tissue evidence="1">Larvae</tissue>
    </source>
</reference>
<comment type="caution">
    <text evidence="1">The sequence shown here is derived from an EMBL/GenBank/DDBJ whole genome shotgun (WGS) entry which is preliminary data.</text>
</comment>
<dbReference type="Proteomes" id="UP000821866">
    <property type="component" value="Unassembled WGS sequence"/>
</dbReference>